<keyword evidence="3" id="KW-0812">Transmembrane</keyword>
<keyword evidence="2" id="KW-0178">Competence</keyword>
<dbReference type="EMBL" id="CP102453">
    <property type="protein sequence ID" value="UUX34228.1"/>
    <property type="molecule type" value="Genomic_DNA"/>
</dbReference>
<evidence type="ECO:0000256" key="2">
    <source>
        <dbReference type="ARBA" id="ARBA00023287"/>
    </source>
</evidence>
<dbReference type="InterPro" id="IPR012902">
    <property type="entry name" value="N_methyl_site"/>
</dbReference>
<proteinExistence type="predicted"/>
<keyword evidence="5" id="KW-1185">Reference proteome</keyword>
<dbReference type="Pfam" id="PF07963">
    <property type="entry name" value="N_methyl"/>
    <property type="match status" value="1"/>
</dbReference>
<dbReference type="Proteomes" id="UP001315967">
    <property type="component" value="Chromosome"/>
</dbReference>
<accession>A0ABY5P748</accession>
<keyword evidence="3" id="KW-0472">Membrane</keyword>
<organism evidence="4 5">
    <name type="scientific">Fundicoccus culcitae</name>
    <dbReference type="NCBI Taxonomy" id="2969821"/>
    <lineage>
        <taxon>Bacteria</taxon>
        <taxon>Bacillati</taxon>
        <taxon>Bacillota</taxon>
        <taxon>Bacilli</taxon>
        <taxon>Lactobacillales</taxon>
        <taxon>Aerococcaceae</taxon>
        <taxon>Fundicoccus</taxon>
    </lineage>
</organism>
<evidence type="ECO:0000313" key="4">
    <source>
        <dbReference type="EMBL" id="UUX34228.1"/>
    </source>
</evidence>
<evidence type="ECO:0000256" key="1">
    <source>
        <dbReference type="ARBA" id="ARBA00004241"/>
    </source>
</evidence>
<keyword evidence="3" id="KW-1133">Transmembrane helix</keyword>
<dbReference type="RefSeq" id="WP_313793731.1">
    <property type="nucleotide sequence ID" value="NZ_CP102453.1"/>
</dbReference>
<feature type="transmembrane region" description="Helical" evidence="3">
    <location>
        <begin position="15"/>
        <end position="33"/>
    </location>
</feature>
<reference evidence="4 5" key="1">
    <citation type="submission" date="2022-08" db="EMBL/GenBank/DDBJ databases">
        <title>Aerococcaceae sp. nov isolated from spoiled eye mask.</title>
        <authorList>
            <person name="Zhou G."/>
            <person name="Xie X.-B."/>
            <person name="Shi Q.-S."/>
            <person name="Wang Y.-S."/>
            <person name="Wen X."/>
            <person name="Peng H."/>
            <person name="Yang X.-J."/>
            <person name="Tao H.-B."/>
            <person name="Huang X.-M."/>
        </authorList>
    </citation>
    <scope>NUCLEOTIDE SEQUENCE [LARGE SCALE GENOMIC DNA]</scope>
    <source>
        <strain evidence="5">DM20194951</strain>
    </source>
</reference>
<comment type="subcellular location">
    <subcellularLocation>
        <location evidence="1">Cell surface</location>
    </subcellularLocation>
</comment>
<evidence type="ECO:0000313" key="5">
    <source>
        <dbReference type="Proteomes" id="UP001315967"/>
    </source>
</evidence>
<dbReference type="NCBIfam" id="TIGR02532">
    <property type="entry name" value="IV_pilin_GFxxxE"/>
    <property type="match status" value="1"/>
</dbReference>
<sequence length="106" mass="12597">MNYANKRAFTLVESLVAISLFSFILMFYVPAYYQEAHRIQKQHMETTKLRIFYEMVQIELKTSLAHYPNDLSNFPITYFDCQPNKCQILFDDGSEYFVELFQKGVN</sequence>
<name>A0ABY5P748_9LACT</name>
<protein>
    <submittedName>
        <fullName evidence="4">Type II secretion system GspH family protein</fullName>
    </submittedName>
</protein>
<evidence type="ECO:0000256" key="3">
    <source>
        <dbReference type="SAM" id="Phobius"/>
    </source>
</evidence>
<gene>
    <name evidence="4" type="ORF">NRE15_00740</name>
</gene>